<evidence type="ECO:0000313" key="2">
    <source>
        <dbReference type="EMBL" id="MDP1028761.1"/>
    </source>
</evidence>
<dbReference type="Proteomes" id="UP001230685">
    <property type="component" value="Unassembled WGS sequence"/>
</dbReference>
<evidence type="ECO:0000313" key="3">
    <source>
        <dbReference type="Proteomes" id="UP001230685"/>
    </source>
</evidence>
<sequence>MAFLIRDRLSWLRFLGFDFGRPDAGREHDPAVPRKADPRRGEAIDALFTAFDRSLYERGYLPMDRQIVDATLVTTPKQRNSAAEIWPDEPAKAAQKDRCATAPTPS</sequence>
<reference evidence="2 3" key="1">
    <citation type="submission" date="2023-07" db="EMBL/GenBank/DDBJ databases">
        <authorList>
            <person name="Kim M.K."/>
        </authorList>
    </citation>
    <scope>NUCLEOTIDE SEQUENCE [LARGE SCALE GENOMIC DNA]</scope>
    <source>
        <strain evidence="2 3">KR1UV-12</strain>
    </source>
</reference>
<evidence type="ECO:0008006" key="4">
    <source>
        <dbReference type="Google" id="ProtNLM"/>
    </source>
</evidence>
<accession>A0ABT9EP85</accession>
<proteinExistence type="predicted"/>
<dbReference type="RefSeq" id="WP_305174469.1">
    <property type="nucleotide sequence ID" value="NZ_JAUUDS010000014.1"/>
</dbReference>
<evidence type="ECO:0000256" key="1">
    <source>
        <dbReference type="SAM" id="MobiDB-lite"/>
    </source>
</evidence>
<keyword evidence="3" id="KW-1185">Reference proteome</keyword>
<comment type="caution">
    <text evidence="2">The sequence shown here is derived from an EMBL/GenBank/DDBJ whole genome shotgun (WGS) entry which is preliminary data.</text>
</comment>
<feature type="compositionally biased region" description="Basic and acidic residues" evidence="1">
    <location>
        <begin position="89"/>
        <end position="99"/>
    </location>
</feature>
<feature type="region of interest" description="Disordered" evidence="1">
    <location>
        <begin position="79"/>
        <end position="106"/>
    </location>
</feature>
<organism evidence="2 3">
    <name type="scientific">Sphingomonas aurea</name>
    <dbReference type="NCBI Taxonomy" id="3063994"/>
    <lineage>
        <taxon>Bacteria</taxon>
        <taxon>Pseudomonadati</taxon>
        <taxon>Pseudomonadota</taxon>
        <taxon>Alphaproteobacteria</taxon>
        <taxon>Sphingomonadales</taxon>
        <taxon>Sphingomonadaceae</taxon>
        <taxon>Sphingomonas</taxon>
    </lineage>
</organism>
<dbReference type="EMBL" id="JAUUDS010000014">
    <property type="protein sequence ID" value="MDP1028761.1"/>
    <property type="molecule type" value="Genomic_DNA"/>
</dbReference>
<gene>
    <name evidence="2" type="ORF">Q5H91_16180</name>
</gene>
<name>A0ABT9EP85_9SPHN</name>
<protein>
    <recommendedName>
        <fullName evidence="4">Transposase InsH N-terminal domain-containing protein</fullName>
    </recommendedName>
</protein>